<dbReference type="EMBL" id="MT142271">
    <property type="protein sequence ID" value="QJA77234.1"/>
    <property type="molecule type" value="Genomic_DNA"/>
</dbReference>
<reference evidence="2" key="1">
    <citation type="submission" date="2020-03" db="EMBL/GenBank/DDBJ databases">
        <title>The deep terrestrial virosphere.</title>
        <authorList>
            <person name="Holmfeldt K."/>
            <person name="Nilsson E."/>
            <person name="Simone D."/>
            <person name="Lopez-Fernandez M."/>
            <person name="Wu X."/>
            <person name="de Brujin I."/>
            <person name="Lundin D."/>
            <person name="Andersson A."/>
            <person name="Bertilsson S."/>
            <person name="Dopson M."/>
        </authorList>
    </citation>
    <scope>NUCLEOTIDE SEQUENCE</scope>
    <source>
        <strain evidence="2">MM415A01347</strain>
        <strain evidence="1">MM415B00605</strain>
    </source>
</reference>
<dbReference type="AlphaFoldDB" id="A0A6M3K538"/>
<dbReference type="EMBL" id="MT141501">
    <property type="protein sequence ID" value="QJA63630.1"/>
    <property type="molecule type" value="Genomic_DNA"/>
</dbReference>
<proteinExistence type="predicted"/>
<name>A0A6M3K538_9ZZZZ</name>
<gene>
    <name evidence="2" type="ORF">MM415A01347_0006</name>
    <name evidence="1" type="ORF">MM415B00605_0039</name>
</gene>
<sequence>MKRTFLHTRARFDDATGTPVRAYVDCDSIPIIKIYNTSGTLLETPTVSKETVYFANGHYSYLLDWRLYTAGSWYYDVVTYIYNSQTMVSDRRYFQFNDVGTETGNADDGFNINLGRALVNVLQLNPTIVSLIGHSESTQKFIWATTLKSGTLDEMEISGTIHPEYPYLAFNVIHQKSIQSDSNISTMRESIIELKVFDDDNDTLLLKLNDKIIDYFMESNDYHGLNINTADDIFRSFSITYEQSSLTPKGLVYWDKDKQHYEIGVQFVIKASCF</sequence>
<evidence type="ECO:0000313" key="1">
    <source>
        <dbReference type="EMBL" id="QJA63630.1"/>
    </source>
</evidence>
<protein>
    <submittedName>
        <fullName evidence="2">Uncharacterized protein</fullName>
    </submittedName>
</protein>
<accession>A0A6M3K538</accession>
<organism evidence="2">
    <name type="scientific">viral metagenome</name>
    <dbReference type="NCBI Taxonomy" id="1070528"/>
    <lineage>
        <taxon>unclassified sequences</taxon>
        <taxon>metagenomes</taxon>
        <taxon>organismal metagenomes</taxon>
    </lineage>
</organism>
<evidence type="ECO:0000313" key="2">
    <source>
        <dbReference type="EMBL" id="QJA77234.1"/>
    </source>
</evidence>